<keyword evidence="1" id="KW-0812">Transmembrane</keyword>
<keyword evidence="1" id="KW-1133">Transmembrane helix</keyword>
<organism evidence="2 3">
    <name type="scientific">Thermococcus sibiricus</name>
    <dbReference type="NCBI Taxonomy" id="172049"/>
    <lineage>
        <taxon>Archaea</taxon>
        <taxon>Methanobacteriati</taxon>
        <taxon>Methanobacteriota</taxon>
        <taxon>Thermococci</taxon>
        <taxon>Thermococcales</taxon>
        <taxon>Thermococcaceae</taxon>
        <taxon>Thermococcus</taxon>
    </lineage>
</organism>
<protein>
    <submittedName>
        <fullName evidence="2">Uncharacterized protein</fullName>
    </submittedName>
</protein>
<feature type="transmembrane region" description="Helical" evidence="1">
    <location>
        <begin position="7"/>
        <end position="24"/>
    </location>
</feature>
<evidence type="ECO:0000313" key="3">
    <source>
        <dbReference type="Proteomes" id="UP000053911"/>
    </source>
</evidence>
<reference evidence="3" key="1">
    <citation type="journal article" date="2015" name="MBio">
        <title>Genome-Resolved Metagenomic Analysis Reveals Roles for Candidate Phyla and Other Microbial Community Members in Biogeochemical Transformations in Oil Reservoirs.</title>
        <authorList>
            <person name="Hu P."/>
            <person name="Tom L."/>
            <person name="Singh A."/>
            <person name="Thomas B.C."/>
            <person name="Baker B.J."/>
            <person name="Piceno Y.M."/>
            <person name="Andersen G.L."/>
            <person name="Banfield J.F."/>
        </authorList>
    </citation>
    <scope>NUCLEOTIDE SEQUENCE [LARGE SCALE GENOMIC DNA]</scope>
</reference>
<gene>
    <name evidence="2" type="ORF">XD54_1583</name>
</gene>
<dbReference type="AlphaFoldDB" id="A0A101EKL8"/>
<proteinExistence type="predicted"/>
<accession>A0A101EKL8</accession>
<name>A0A101EKL8_9EURY</name>
<evidence type="ECO:0000256" key="1">
    <source>
        <dbReference type="SAM" id="Phobius"/>
    </source>
</evidence>
<evidence type="ECO:0000313" key="2">
    <source>
        <dbReference type="EMBL" id="KUK17114.1"/>
    </source>
</evidence>
<keyword evidence="1" id="KW-0472">Membrane</keyword>
<dbReference type="EMBL" id="LGFD01000035">
    <property type="protein sequence ID" value="KUK17114.1"/>
    <property type="molecule type" value="Genomic_DNA"/>
</dbReference>
<comment type="caution">
    <text evidence="2">The sequence shown here is derived from an EMBL/GenBank/DDBJ whole genome shotgun (WGS) entry which is preliminary data.</text>
</comment>
<dbReference type="PATRIC" id="fig|172049.5.peg.1050"/>
<sequence length="58" mass="6448">MAQVTQKLIQCTGVSLLILAALYLGELLFNLENPHFNYADVIELIVKSAMFFFLLGGD</sequence>
<dbReference type="Proteomes" id="UP000053911">
    <property type="component" value="Unassembled WGS sequence"/>
</dbReference>